<dbReference type="InterPro" id="IPR002182">
    <property type="entry name" value="NB-ARC"/>
</dbReference>
<evidence type="ECO:0000256" key="3">
    <source>
        <dbReference type="ARBA" id="ARBA00023125"/>
    </source>
</evidence>
<dbReference type="InterPro" id="IPR011990">
    <property type="entry name" value="TPR-like_helical_dom_sf"/>
</dbReference>
<organism evidence="8 9">
    <name type="scientific">Micromonospora narathiwatensis</name>
    <dbReference type="NCBI Taxonomy" id="299146"/>
    <lineage>
        <taxon>Bacteria</taxon>
        <taxon>Bacillati</taxon>
        <taxon>Actinomycetota</taxon>
        <taxon>Actinomycetes</taxon>
        <taxon>Micromonosporales</taxon>
        <taxon>Micromonosporaceae</taxon>
        <taxon>Micromonospora</taxon>
    </lineage>
</organism>
<feature type="DNA-binding region" description="OmpR/PhoB-type" evidence="6">
    <location>
        <begin position="1"/>
        <end position="94"/>
    </location>
</feature>
<dbReference type="GO" id="GO:0043531">
    <property type="term" value="F:ADP binding"/>
    <property type="evidence" value="ECO:0007669"/>
    <property type="project" value="InterPro"/>
</dbReference>
<evidence type="ECO:0000256" key="6">
    <source>
        <dbReference type="PROSITE-ProRule" id="PRU01091"/>
    </source>
</evidence>
<dbReference type="SUPFAM" id="SSF52540">
    <property type="entry name" value="P-loop containing nucleoside triphosphate hydrolases"/>
    <property type="match status" value="1"/>
</dbReference>
<keyword evidence="9" id="KW-1185">Reference proteome</keyword>
<gene>
    <name evidence="8" type="ORF">GA0070621_4702</name>
</gene>
<protein>
    <submittedName>
        <fullName evidence="8">DNA-binding transcriptional activator of the SARP family</fullName>
    </submittedName>
</protein>
<dbReference type="Gene3D" id="1.25.40.10">
    <property type="entry name" value="Tetratricopeptide repeat domain"/>
    <property type="match status" value="3"/>
</dbReference>
<evidence type="ECO:0000256" key="4">
    <source>
        <dbReference type="ARBA" id="ARBA00023163"/>
    </source>
</evidence>
<dbReference type="PRINTS" id="PR00364">
    <property type="entry name" value="DISEASERSIST"/>
</dbReference>
<dbReference type="GO" id="GO:0000160">
    <property type="term" value="P:phosphorelay signal transduction system"/>
    <property type="evidence" value="ECO:0007669"/>
    <property type="project" value="InterPro"/>
</dbReference>
<dbReference type="Proteomes" id="UP000198765">
    <property type="component" value="Chromosome I"/>
</dbReference>
<proteinExistence type="inferred from homology"/>
<keyword evidence="4" id="KW-0804">Transcription</keyword>
<dbReference type="PANTHER" id="PTHR35807:SF1">
    <property type="entry name" value="TRANSCRIPTIONAL REGULATOR REDD"/>
    <property type="match status" value="1"/>
</dbReference>
<dbReference type="GO" id="GO:0003677">
    <property type="term" value="F:DNA binding"/>
    <property type="evidence" value="ECO:0007669"/>
    <property type="project" value="UniProtKB-UniRule"/>
</dbReference>
<dbReference type="InterPro" id="IPR019734">
    <property type="entry name" value="TPR_rpt"/>
</dbReference>
<evidence type="ECO:0000313" key="9">
    <source>
        <dbReference type="Proteomes" id="UP000198765"/>
    </source>
</evidence>
<name>A0A1A9AAM6_9ACTN</name>
<dbReference type="SMART" id="SM00028">
    <property type="entry name" value="TPR"/>
    <property type="match status" value="5"/>
</dbReference>
<dbReference type="Gene3D" id="3.40.50.300">
    <property type="entry name" value="P-loop containing nucleotide triphosphate hydrolases"/>
    <property type="match status" value="1"/>
</dbReference>
<dbReference type="CDD" id="cd15831">
    <property type="entry name" value="BTAD"/>
    <property type="match status" value="1"/>
</dbReference>
<dbReference type="SMART" id="SM00862">
    <property type="entry name" value="Trans_reg_C"/>
    <property type="match status" value="1"/>
</dbReference>
<feature type="repeat" description="TPR" evidence="5">
    <location>
        <begin position="880"/>
        <end position="913"/>
    </location>
</feature>
<reference evidence="8 9" key="1">
    <citation type="submission" date="2016-06" db="EMBL/GenBank/DDBJ databases">
        <authorList>
            <person name="Kjaerup R.B."/>
            <person name="Dalgaard T.S."/>
            <person name="Juul-Madsen H.R."/>
        </authorList>
    </citation>
    <scope>NUCLEOTIDE SEQUENCE [LARGE SCALE GENOMIC DNA]</scope>
    <source>
        <strain evidence="8 9">DSM 45248</strain>
    </source>
</reference>
<dbReference type="SUPFAM" id="SSF46894">
    <property type="entry name" value="C-terminal effector domain of the bipartite response regulators"/>
    <property type="match status" value="1"/>
</dbReference>
<dbReference type="Pfam" id="PF03704">
    <property type="entry name" value="BTAD"/>
    <property type="match status" value="1"/>
</dbReference>
<dbReference type="SMART" id="SM01043">
    <property type="entry name" value="BTAD"/>
    <property type="match status" value="1"/>
</dbReference>
<dbReference type="OrthoDB" id="7628974at2"/>
<dbReference type="PANTHER" id="PTHR35807">
    <property type="entry name" value="TRANSCRIPTIONAL REGULATOR REDD-RELATED"/>
    <property type="match status" value="1"/>
</dbReference>
<dbReference type="SUPFAM" id="SSF48452">
    <property type="entry name" value="TPR-like"/>
    <property type="match status" value="3"/>
</dbReference>
<dbReference type="InterPro" id="IPR005158">
    <property type="entry name" value="BTAD"/>
</dbReference>
<dbReference type="InterPro" id="IPR001867">
    <property type="entry name" value="OmpR/PhoB-type_DNA-bd"/>
</dbReference>
<keyword evidence="2" id="KW-0805">Transcription regulation</keyword>
<dbReference type="InterPro" id="IPR051677">
    <property type="entry name" value="AfsR-DnrI-RedD_regulator"/>
</dbReference>
<keyword evidence="5" id="KW-0802">TPR repeat</keyword>
<dbReference type="EMBL" id="LT594324">
    <property type="protein sequence ID" value="SBT53190.1"/>
    <property type="molecule type" value="Genomic_DNA"/>
</dbReference>
<dbReference type="Pfam" id="PF00931">
    <property type="entry name" value="NB-ARC"/>
    <property type="match status" value="1"/>
</dbReference>
<feature type="domain" description="OmpR/PhoB-type" evidence="7">
    <location>
        <begin position="1"/>
        <end position="94"/>
    </location>
</feature>
<evidence type="ECO:0000256" key="1">
    <source>
        <dbReference type="ARBA" id="ARBA00005820"/>
    </source>
</evidence>
<dbReference type="Pfam" id="PF00486">
    <property type="entry name" value="Trans_reg_C"/>
    <property type="match status" value="1"/>
</dbReference>
<dbReference type="Pfam" id="PF13424">
    <property type="entry name" value="TPR_12"/>
    <property type="match status" value="2"/>
</dbReference>
<dbReference type="InterPro" id="IPR027417">
    <property type="entry name" value="P-loop_NTPase"/>
</dbReference>
<evidence type="ECO:0000256" key="5">
    <source>
        <dbReference type="PROSITE-ProRule" id="PRU00339"/>
    </source>
</evidence>
<evidence type="ECO:0000313" key="8">
    <source>
        <dbReference type="EMBL" id="SBT53190.1"/>
    </source>
</evidence>
<comment type="similarity">
    <text evidence="1">Belongs to the AfsR/DnrI/RedD regulatory family.</text>
</comment>
<evidence type="ECO:0000256" key="2">
    <source>
        <dbReference type="ARBA" id="ARBA00023015"/>
    </source>
</evidence>
<dbReference type="GO" id="GO:0006355">
    <property type="term" value="P:regulation of DNA-templated transcription"/>
    <property type="evidence" value="ECO:0007669"/>
    <property type="project" value="InterPro"/>
</dbReference>
<keyword evidence="3 6" id="KW-0238">DNA-binding</keyword>
<accession>A0A1A9AAM6</accession>
<evidence type="ECO:0000259" key="7">
    <source>
        <dbReference type="PROSITE" id="PS51755"/>
    </source>
</evidence>
<dbReference type="AlphaFoldDB" id="A0A1A9AAM6"/>
<dbReference type="PATRIC" id="fig|299146.4.peg.4853"/>
<dbReference type="PROSITE" id="PS51755">
    <property type="entry name" value="OMPR_PHOB"/>
    <property type="match status" value="1"/>
</dbReference>
<dbReference type="InterPro" id="IPR016032">
    <property type="entry name" value="Sig_transdc_resp-reg_C-effctor"/>
</dbReference>
<dbReference type="RefSeq" id="WP_091199675.1">
    <property type="nucleotide sequence ID" value="NZ_LT594324.1"/>
</dbReference>
<dbReference type="Gene3D" id="1.10.10.10">
    <property type="entry name" value="Winged helix-like DNA-binding domain superfamily/Winged helix DNA-binding domain"/>
    <property type="match status" value="2"/>
</dbReference>
<dbReference type="PROSITE" id="PS50005">
    <property type="entry name" value="TPR"/>
    <property type="match status" value="1"/>
</dbReference>
<sequence length="1009" mass="111450">MEIQVLGGLTVRVHGRCLRLGTPKQQLVLAMLALHAGRLVTVDQLVDELWPEEPPRSAVPNVRTYAANLRRSLESVMVEQAIVVREQGGYRLALDESRVDLMRLSAQWGQARELADAGDLPRAGDLLRRVVDAWQGSLLAGLPLGPALLARRETVDRERQSTAEFLADLYLRSGRADLAIPLLRAHASEQPVREPAQILLMRALIRTDDLSGALDVYQSTRNALAEQLGVLPGAELERLRQHTIEARRASRRQALSDGPVADQVGGQNDSGRTVDWLPRVVPDFVGRQEIVRRMLDEIAAADEETPVIRLIDGMAGCGKTTLAVHLAARLAGCYPGGQLFVDLQGHSEGAPVQPAAALVTLLRQLGVPASRIPGELSDRIEMWRRELALRRTVLVLDNAADSTQVEPLLPASGGVLVFVTSRRRLLALTARPPVSLPVLSEQEALALLMTLVGEQRVRADMAGAVEVVRLCGRLPLAIRLAGTRLAHRPAWSMSDMVRRLVAKPAFLPRLQAEARTVVDAFAESYEPLSDPAKRLFRSFGLAAGSHLDTAMIAALTELPFDDAADLVDELVDRNLVEELANGRYRVHDLMRQYAFELGMQSDSEATRKAAVGSLLDHLVHSVVKVSAPMEEQRLVGQHLRLADPLRPDLLEVRRTGDFEWLENQRLNLHALVRQAVRDGHEALAWRLARAAWRFFYSRGYFDDIAVTHGAGLTAATRSEDRHAVALMHNYLASAYVRTGSYQEALAHLTEVVSIRSELGDAEGTDRARVNMGVVYWLTGRLKEAMEINASALRAGILESLPVLPNLGLTLRFLGRYEEAMAVHRLQLFNAGVARNQFHVSNALGHLGGVRYRLGDSIQAERLLRASLALRDRTGNGYARAEALSDLAGTYRQLGRYDEAMRSHHAAIEAAANSGERHVQAEARNELAMTLRTVGRHEEAAATYREALNIATRIAYPYAQGRALNGLAEHRIAVEPAEARRYWQRALAIFERMGVPERHEVRQRLADTDN</sequence>
<dbReference type="InterPro" id="IPR036388">
    <property type="entry name" value="WH-like_DNA-bd_sf"/>
</dbReference>